<keyword evidence="4" id="KW-0732">Signal</keyword>
<dbReference type="PANTHER" id="PTHR32303">
    <property type="entry name" value="QUINOPROTEIN ALCOHOL DEHYDROGENASE (CYTOCHROME C)"/>
    <property type="match status" value="1"/>
</dbReference>
<dbReference type="Proteomes" id="UP001281003">
    <property type="component" value="Unassembled WGS sequence"/>
</dbReference>
<organism evidence="6 7">
    <name type="scientific">Sordaria brevicollis</name>
    <dbReference type="NCBI Taxonomy" id="83679"/>
    <lineage>
        <taxon>Eukaryota</taxon>
        <taxon>Fungi</taxon>
        <taxon>Dikarya</taxon>
        <taxon>Ascomycota</taxon>
        <taxon>Pezizomycotina</taxon>
        <taxon>Sordariomycetes</taxon>
        <taxon>Sordariomycetidae</taxon>
        <taxon>Sordariales</taxon>
        <taxon>Sordariaceae</taxon>
        <taxon>Sordaria</taxon>
    </lineage>
</organism>
<dbReference type="InterPro" id="IPR018391">
    <property type="entry name" value="PQQ_b-propeller_rpt"/>
</dbReference>
<protein>
    <submittedName>
        <fullName evidence="6">Quinon protein alcohol dehydrogenase-like superfamily</fullName>
    </submittedName>
</protein>
<keyword evidence="3" id="KW-0560">Oxidoreductase</keyword>
<evidence type="ECO:0000313" key="7">
    <source>
        <dbReference type="Proteomes" id="UP001281003"/>
    </source>
</evidence>
<dbReference type="EMBL" id="JAUTDP010000002">
    <property type="protein sequence ID" value="KAK3401681.1"/>
    <property type="molecule type" value="Genomic_DNA"/>
</dbReference>
<dbReference type="Gene3D" id="2.140.10.10">
    <property type="entry name" value="Quinoprotein alcohol dehydrogenase-like superfamily"/>
    <property type="match status" value="1"/>
</dbReference>
<dbReference type="InterPro" id="IPR011047">
    <property type="entry name" value="Quinoprotein_ADH-like_sf"/>
</dbReference>
<evidence type="ECO:0000256" key="4">
    <source>
        <dbReference type="SAM" id="SignalP"/>
    </source>
</evidence>
<proteinExistence type="inferred from homology"/>
<feature type="domain" description="Pyrrolo-quinoline quinone repeat" evidence="5">
    <location>
        <begin position="388"/>
        <end position="516"/>
    </location>
</feature>
<keyword evidence="7" id="KW-1185">Reference proteome</keyword>
<dbReference type="SMART" id="SM00564">
    <property type="entry name" value="PQQ"/>
    <property type="match status" value="5"/>
</dbReference>
<evidence type="ECO:0000256" key="1">
    <source>
        <dbReference type="ARBA" id="ARBA00001931"/>
    </source>
</evidence>
<reference evidence="6" key="2">
    <citation type="submission" date="2023-07" db="EMBL/GenBank/DDBJ databases">
        <authorList>
            <consortium name="Lawrence Berkeley National Laboratory"/>
            <person name="Haridas S."/>
            <person name="Hensen N."/>
            <person name="Bonometti L."/>
            <person name="Westerberg I."/>
            <person name="Brannstrom I.O."/>
            <person name="Guillou S."/>
            <person name="Cros-Aarteil S."/>
            <person name="Calhoun S."/>
            <person name="Kuo A."/>
            <person name="Mondo S."/>
            <person name="Pangilinan J."/>
            <person name="Riley R."/>
            <person name="LaButti K."/>
            <person name="Andreopoulos B."/>
            <person name="Lipzen A."/>
            <person name="Chen C."/>
            <person name="Yanf M."/>
            <person name="Daum C."/>
            <person name="Ng V."/>
            <person name="Clum A."/>
            <person name="Steindorff A."/>
            <person name="Ohm R."/>
            <person name="Martin F."/>
            <person name="Silar P."/>
            <person name="Natvig D."/>
            <person name="Lalanne C."/>
            <person name="Gautier V."/>
            <person name="Ament-velasquez S.L."/>
            <person name="Kruys A."/>
            <person name="Hutchinson M.I."/>
            <person name="Powell A.J."/>
            <person name="Barry K."/>
            <person name="Miller A.N."/>
            <person name="Grigoriev I.V."/>
            <person name="Debuchy R."/>
            <person name="Gladieux P."/>
            <person name="Thoren M.H."/>
            <person name="Johannesson H."/>
        </authorList>
    </citation>
    <scope>NUCLEOTIDE SEQUENCE</scope>
    <source>
        <strain evidence="6">FGSC 1904</strain>
    </source>
</reference>
<evidence type="ECO:0000256" key="3">
    <source>
        <dbReference type="ARBA" id="ARBA00023002"/>
    </source>
</evidence>
<dbReference type="SUPFAM" id="SSF50998">
    <property type="entry name" value="Quinoprotein alcohol dehydrogenase-like"/>
    <property type="match status" value="1"/>
</dbReference>
<name>A0AAE0PKR4_SORBR</name>
<dbReference type="InterPro" id="IPR002372">
    <property type="entry name" value="PQQ_rpt_dom"/>
</dbReference>
<evidence type="ECO:0000313" key="6">
    <source>
        <dbReference type="EMBL" id="KAK3401681.1"/>
    </source>
</evidence>
<comment type="caution">
    <text evidence="6">The sequence shown here is derived from an EMBL/GenBank/DDBJ whole genome shotgun (WGS) entry which is preliminary data.</text>
</comment>
<dbReference type="PANTHER" id="PTHR32303:SF10">
    <property type="entry name" value="OUTER MEMBRANE PROTEIN ASSEMBLY FACTOR BAMB"/>
    <property type="match status" value="1"/>
</dbReference>
<evidence type="ECO:0000256" key="2">
    <source>
        <dbReference type="ARBA" id="ARBA00008156"/>
    </source>
</evidence>
<dbReference type="Pfam" id="PF13360">
    <property type="entry name" value="PQQ_2"/>
    <property type="match status" value="1"/>
</dbReference>
<comment type="similarity">
    <text evidence="2">Belongs to the bacterial PQQ dehydrogenase family.</text>
</comment>
<accession>A0AAE0PKR4</accession>
<feature type="signal peptide" evidence="4">
    <location>
        <begin position="1"/>
        <end position="31"/>
    </location>
</feature>
<evidence type="ECO:0000259" key="5">
    <source>
        <dbReference type="Pfam" id="PF13360"/>
    </source>
</evidence>
<reference evidence="6" key="1">
    <citation type="journal article" date="2023" name="Mol. Phylogenet. Evol.">
        <title>Genome-scale phylogeny and comparative genomics of the fungal order Sordariales.</title>
        <authorList>
            <person name="Hensen N."/>
            <person name="Bonometti L."/>
            <person name="Westerberg I."/>
            <person name="Brannstrom I.O."/>
            <person name="Guillou S."/>
            <person name="Cros-Aarteil S."/>
            <person name="Calhoun S."/>
            <person name="Haridas S."/>
            <person name="Kuo A."/>
            <person name="Mondo S."/>
            <person name="Pangilinan J."/>
            <person name="Riley R."/>
            <person name="LaButti K."/>
            <person name="Andreopoulos B."/>
            <person name="Lipzen A."/>
            <person name="Chen C."/>
            <person name="Yan M."/>
            <person name="Daum C."/>
            <person name="Ng V."/>
            <person name="Clum A."/>
            <person name="Steindorff A."/>
            <person name="Ohm R.A."/>
            <person name="Martin F."/>
            <person name="Silar P."/>
            <person name="Natvig D.O."/>
            <person name="Lalanne C."/>
            <person name="Gautier V."/>
            <person name="Ament-Velasquez S.L."/>
            <person name="Kruys A."/>
            <person name="Hutchinson M.I."/>
            <person name="Powell A.J."/>
            <person name="Barry K."/>
            <person name="Miller A.N."/>
            <person name="Grigoriev I.V."/>
            <person name="Debuchy R."/>
            <person name="Gladieux P."/>
            <person name="Hiltunen Thoren M."/>
            <person name="Johannesson H."/>
        </authorList>
    </citation>
    <scope>NUCLEOTIDE SEQUENCE</scope>
    <source>
        <strain evidence="6">FGSC 1904</strain>
    </source>
</reference>
<sequence length="557" mass="60264">MAKSLSSRSCRLSALLHMSPVLLVAPLLVIAAGDNKAKDSSWIGWGGNSYNNRWASTNTKISSSNIKSVTEHCHIPGYKGGVTATPSVANGIAYFPSWNGSLVALDYTTCKVKWDINCTQLILDYAPPDPLQAAVAPYPICRTSPQIDLDNNVIYFGTLWNALLVAADLKTGKILAKHRVHPHPLAQVTQSPTLLGDIIYLGASSVEESVGFMPNSNYTCCTFVGNAIAVRYNHKARKFTTVWDTPMMPPNDDPSEPGYWSGSAIWGSQPSIDPKRNTIFYATGNLYSVPDKWLPCTADPFHPACELPSEVWQEAVVALDLKTGKVKWVRRLAVLDAWTVACFHPNFDPNLCPYTPGTDVDFGMAPTFVHGVGKGKKKRDVVVVGQKNGNLYSLAADTGELEWAVSTGPAGEGGGLTWGIAVDDKRVYYINVNSERETWTPKPQPGPRAGRSTNGSAYGAADLETGKILWETPVPDNWLASNPPTVVGDLVLLGRRQDVPPAEGQLVVLRKTTGDILMDRPLDGHFTGGIAVVGKKLLFGSGFHGAYDGSFYVMSVK</sequence>
<dbReference type="AlphaFoldDB" id="A0AAE0PKR4"/>
<feature type="chain" id="PRO_5041926563" evidence="4">
    <location>
        <begin position="32"/>
        <end position="557"/>
    </location>
</feature>
<gene>
    <name evidence="6" type="ORF">B0T20DRAFT_120558</name>
</gene>
<comment type="cofactor">
    <cofactor evidence="1">
        <name>pyrroloquinoline quinone</name>
        <dbReference type="ChEBI" id="CHEBI:58442"/>
    </cofactor>
</comment>
<dbReference type="GO" id="GO:0016491">
    <property type="term" value="F:oxidoreductase activity"/>
    <property type="evidence" value="ECO:0007669"/>
    <property type="project" value="UniProtKB-KW"/>
</dbReference>